<keyword evidence="3" id="KW-1185">Reference proteome</keyword>
<feature type="domain" description="Heterokaryon incompatibility" evidence="1">
    <location>
        <begin position="45"/>
        <end position="148"/>
    </location>
</feature>
<name>A0A8E2EZD9_9PEZI</name>
<reference evidence="2 3" key="1">
    <citation type="journal article" date="2016" name="Nat. Commun.">
        <title>Ectomycorrhizal ecology is imprinted in the genome of the dominant symbiotic fungus Cenococcum geophilum.</title>
        <authorList>
            <consortium name="DOE Joint Genome Institute"/>
            <person name="Peter M."/>
            <person name="Kohler A."/>
            <person name="Ohm R.A."/>
            <person name="Kuo A."/>
            <person name="Krutzmann J."/>
            <person name="Morin E."/>
            <person name="Arend M."/>
            <person name="Barry K.W."/>
            <person name="Binder M."/>
            <person name="Choi C."/>
            <person name="Clum A."/>
            <person name="Copeland A."/>
            <person name="Grisel N."/>
            <person name="Haridas S."/>
            <person name="Kipfer T."/>
            <person name="LaButti K."/>
            <person name="Lindquist E."/>
            <person name="Lipzen A."/>
            <person name="Maire R."/>
            <person name="Meier B."/>
            <person name="Mihaltcheva S."/>
            <person name="Molinier V."/>
            <person name="Murat C."/>
            <person name="Poggeler S."/>
            <person name="Quandt C.A."/>
            <person name="Sperisen C."/>
            <person name="Tritt A."/>
            <person name="Tisserant E."/>
            <person name="Crous P.W."/>
            <person name="Henrissat B."/>
            <person name="Nehls U."/>
            <person name="Egli S."/>
            <person name="Spatafora J.W."/>
            <person name="Grigoriev I.V."/>
            <person name="Martin F.M."/>
        </authorList>
    </citation>
    <scope>NUCLEOTIDE SEQUENCE [LARGE SCALE GENOMIC DNA]</scope>
    <source>
        <strain evidence="2 3">CBS 207.34</strain>
    </source>
</reference>
<gene>
    <name evidence="2" type="ORF">AOQ84DRAFT_409481</name>
</gene>
<protein>
    <submittedName>
        <fullName evidence="2">HET-domain-containing protein</fullName>
    </submittedName>
</protein>
<dbReference type="EMBL" id="KV749924">
    <property type="protein sequence ID" value="OCL07138.1"/>
    <property type="molecule type" value="Genomic_DNA"/>
</dbReference>
<dbReference type="Pfam" id="PF06985">
    <property type="entry name" value="HET"/>
    <property type="match status" value="1"/>
</dbReference>
<dbReference type="PANTHER" id="PTHR33112:SF16">
    <property type="entry name" value="HETEROKARYON INCOMPATIBILITY DOMAIN-CONTAINING PROTEIN"/>
    <property type="match status" value="1"/>
</dbReference>
<organism evidence="2 3">
    <name type="scientific">Glonium stellatum</name>
    <dbReference type="NCBI Taxonomy" id="574774"/>
    <lineage>
        <taxon>Eukaryota</taxon>
        <taxon>Fungi</taxon>
        <taxon>Dikarya</taxon>
        <taxon>Ascomycota</taxon>
        <taxon>Pezizomycotina</taxon>
        <taxon>Dothideomycetes</taxon>
        <taxon>Pleosporomycetidae</taxon>
        <taxon>Gloniales</taxon>
        <taxon>Gloniaceae</taxon>
        <taxon>Glonium</taxon>
    </lineage>
</organism>
<dbReference type="Proteomes" id="UP000250140">
    <property type="component" value="Unassembled WGS sequence"/>
</dbReference>
<dbReference type="AlphaFoldDB" id="A0A8E2EZD9"/>
<evidence type="ECO:0000313" key="2">
    <source>
        <dbReference type="EMBL" id="OCL07138.1"/>
    </source>
</evidence>
<dbReference type="OrthoDB" id="2958217at2759"/>
<dbReference type="InterPro" id="IPR010730">
    <property type="entry name" value="HET"/>
</dbReference>
<dbReference type="PANTHER" id="PTHR33112">
    <property type="entry name" value="DOMAIN PROTEIN, PUTATIVE-RELATED"/>
    <property type="match status" value="1"/>
</dbReference>
<accession>A0A8E2EZD9</accession>
<feature type="non-terminal residue" evidence="2">
    <location>
        <position position="1"/>
    </location>
</feature>
<evidence type="ECO:0000259" key="1">
    <source>
        <dbReference type="Pfam" id="PF06985"/>
    </source>
</evidence>
<evidence type="ECO:0000313" key="3">
    <source>
        <dbReference type="Proteomes" id="UP000250140"/>
    </source>
</evidence>
<proteinExistence type="predicted"/>
<sequence>MAKCERKHKACSITNAPLPTRAIDVGSADSDTLRLVETAGQTSKYVALSHCWGKCRAFLTTRANLNDRKRGFRMADLPGTFRDAVRVVRSLGIRYVWIDSVCILQGDVDDWEIESAKMAGVYENATLVIAAANAADDGEGFLKERKRQYMPTSDPYPPLHNRAWTLQERYLSIRIIFFYSLNLQWECKQAVWHELGRDNVRNNRLVQEIIPQPLENGGLSYCGWYKMVQDYTSRAITYETDKLPALSALAARVAQESKDTYLAGIWKGDLLRGLLWYREVRRRFRAQESSLPFSNTGEKPQRKVFIAPSWSWASFPGAVGY</sequence>